<evidence type="ECO:0000313" key="2">
    <source>
        <dbReference type="EMBL" id="OAJ38407.1"/>
    </source>
</evidence>
<accession>A0A177WE65</accession>
<proteinExistence type="predicted"/>
<reference evidence="2 3" key="2">
    <citation type="submission" date="2016-05" db="EMBL/GenBank/DDBJ databases">
        <title>Lineage-specific infection strategies underlie the spectrum of fungal disease in amphibians.</title>
        <authorList>
            <person name="Cuomo C.A."/>
            <person name="Farrer R.A."/>
            <person name="James T."/>
            <person name="Longcore J."/>
            <person name="Birren B."/>
        </authorList>
    </citation>
    <scope>NUCLEOTIDE SEQUENCE [LARGE SCALE GENOMIC DNA]</scope>
    <source>
        <strain evidence="2 3">JEL423</strain>
    </source>
</reference>
<dbReference type="AlphaFoldDB" id="A0A177WE65"/>
<dbReference type="Proteomes" id="UP000077115">
    <property type="component" value="Unassembled WGS sequence"/>
</dbReference>
<dbReference type="EMBL" id="DS022301">
    <property type="protein sequence ID" value="OAJ38407.1"/>
    <property type="molecule type" value="Genomic_DNA"/>
</dbReference>
<protein>
    <submittedName>
        <fullName evidence="2">Uncharacterized protein</fullName>
    </submittedName>
</protein>
<reference evidence="2 3" key="1">
    <citation type="submission" date="2006-10" db="EMBL/GenBank/DDBJ databases">
        <title>The Genome Sequence of Batrachochytrium dendrobatidis JEL423.</title>
        <authorList>
            <consortium name="The Broad Institute Genome Sequencing Platform"/>
            <person name="Birren B."/>
            <person name="Lander E."/>
            <person name="Galagan J."/>
            <person name="Cuomo C."/>
            <person name="Devon K."/>
            <person name="Jaffe D."/>
            <person name="Butler J."/>
            <person name="Alvarez P."/>
            <person name="Gnerre S."/>
            <person name="Grabherr M."/>
            <person name="Kleber M."/>
            <person name="Mauceli E."/>
            <person name="Brockman W."/>
            <person name="Young S."/>
            <person name="LaButti K."/>
            <person name="Sykes S."/>
            <person name="DeCaprio D."/>
            <person name="Crawford M."/>
            <person name="Koehrsen M."/>
            <person name="Engels R."/>
            <person name="Montgomery P."/>
            <person name="Pearson M."/>
            <person name="Howarth C."/>
            <person name="Larson L."/>
            <person name="White J."/>
            <person name="O'Leary S."/>
            <person name="Kodira C."/>
            <person name="Zeng Q."/>
            <person name="Yandava C."/>
            <person name="Alvarado L."/>
            <person name="Longcore J."/>
            <person name="James T."/>
        </authorList>
    </citation>
    <scope>NUCLEOTIDE SEQUENCE [LARGE SCALE GENOMIC DNA]</scope>
    <source>
        <strain evidence="2 3">JEL423</strain>
    </source>
</reference>
<name>A0A177WE65_BATDL</name>
<evidence type="ECO:0000313" key="3">
    <source>
        <dbReference type="Proteomes" id="UP000077115"/>
    </source>
</evidence>
<dbReference type="OrthoDB" id="2147915at2759"/>
<organism evidence="2 3">
    <name type="scientific">Batrachochytrium dendrobatidis (strain JEL423)</name>
    <dbReference type="NCBI Taxonomy" id="403673"/>
    <lineage>
        <taxon>Eukaryota</taxon>
        <taxon>Fungi</taxon>
        <taxon>Fungi incertae sedis</taxon>
        <taxon>Chytridiomycota</taxon>
        <taxon>Chytridiomycota incertae sedis</taxon>
        <taxon>Chytridiomycetes</taxon>
        <taxon>Rhizophydiales</taxon>
        <taxon>Rhizophydiales incertae sedis</taxon>
        <taxon>Batrachochytrium</taxon>
    </lineage>
</organism>
<feature type="region of interest" description="Disordered" evidence="1">
    <location>
        <begin position="366"/>
        <end position="391"/>
    </location>
</feature>
<feature type="compositionally biased region" description="Polar residues" evidence="1">
    <location>
        <begin position="369"/>
        <end position="385"/>
    </location>
</feature>
<dbReference type="VEuPathDB" id="FungiDB:BDEG_22345"/>
<sequence>MGLLTDIVLGDSCKYSSANQPCSTTHAHYQGVQIPPTASTSISSCSKFKAHVVFGDPKMVTVERNVSLTGADYKPPPLSTSKPVLVKPGVLIDSPHPSTHTVSQMYHSKTPTATSAAHIGLKTRQNLPIDDMHFKNFITTSQDAYPLKDIASLSITNAPVYKSSQGRPSHIHLGDLGMPRSYSTVQNTSFVNHPSEVYKPYNGHHQQSSSLTLGYAKTGSKDEGLDQTDMYTTTTGLMHKDLFDREKQLKMHPDMRCAASADVDTLSKQSGASHIVFGEVSTTRRKTEPSVTQRDYNYEMNDTNFDPTVTTSVRLDHNRSTLASMTHGIISAIEPDVTKRELESHSSSTFKPCTHLDLIQRRAAGTHSMGGSTLMRTSTETSSVPTGDPRHFTFGSFTTTSASAYPKYSTTNMPTHPILGENMTKSKVTFGEQDEINNQDVVCDRYTTTSQTAFPAYSKNELHSRYGIQSRPHSGLKSIVESSAGMANNYTCHQTDYPMRSIMGRRHTILPQLAKDHLLFPLCSKRVNSYETTTQECFAMRDGLAEGKTLGHVKTLRDSSIVFGDPLHVNFTKQHVYE</sequence>
<evidence type="ECO:0000256" key="1">
    <source>
        <dbReference type="SAM" id="MobiDB-lite"/>
    </source>
</evidence>
<gene>
    <name evidence="2" type="ORF">BDEG_22345</name>
</gene>